<feature type="chain" id="PRO_5030956874" description="DUF4189 domain-containing protein" evidence="1">
    <location>
        <begin position="27"/>
        <end position="94"/>
    </location>
</feature>
<dbReference type="PROSITE" id="PS51257">
    <property type="entry name" value="PROKAR_LIPOPROTEIN"/>
    <property type="match status" value="1"/>
</dbReference>
<protein>
    <recommendedName>
        <fullName evidence="4">DUF4189 domain-containing protein</fullName>
    </recommendedName>
</protein>
<accession>A0A7Y7WL44</accession>
<name>A0A7Y7WL44_9PSED</name>
<evidence type="ECO:0008006" key="4">
    <source>
        <dbReference type="Google" id="ProtNLM"/>
    </source>
</evidence>
<sequence length="94" mass="9477">MNVQASRNAPSLFCLLVLAISFSMIAGCSGRGSQTPVGGYACYAKAVPTLGDGGLAWGPNVKSASVKAMGNCQRYAAESGGTPATCKVTLTGCR</sequence>
<gene>
    <name evidence="2" type="ORF">HX830_01335</name>
</gene>
<organism evidence="2 3">
    <name type="scientific">Pseudomonas gingeri</name>
    <dbReference type="NCBI Taxonomy" id="117681"/>
    <lineage>
        <taxon>Bacteria</taxon>
        <taxon>Pseudomonadati</taxon>
        <taxon>Pseudomonadota</taxon>
        <taxon>Gammaproteobacteria</taxon>
        <taxon>Pseudomonadales</taxon>
        <taxon>Pseudomonadaceae</taxon>
        <taxon>Pseudomonas</taxon>
    </lineage>
</organism>
<reference evidence="2 3" key="1">
    <citation type="submission" date="2020-04" db="EMBL/GenBank/DDBJ databases">
        <title>Molecular characterization of pseudomonads from Agaricus bisporus reveal novel blotch 2 pathogens in Western Europe.</title>
        <authorList>
            <person name="Taparia T."/>
            <person name="Krijger M."/>
            <person name="Haynes E."/>
            <person name="Elpinstone J.G."/>
            <person name="Noble R."/>
            <person name="Van Der Wolf J."/>
        </authorList>
    </citation>
    <scope>NUCLEOTIDE SEQUENCE [LARGE SCALE GENOMIC DNA]</scope>
    <source>
        <strain evidence="2 3">G9001</strain>
    </source>
</reference>
<evidence type="ECO:0000256" key="1">
    <source>
        <dbReference type="SAM" id="SignalP"/>
    </source>
</evidence>
<evidence type="ECO:0000313" key="2">
    <source>
        <dbReference type="EMBL" id="NWB83510.1"/>
    </source>
</evidence>
<dbReference type="Proteomes" id="UP000522864">
    <property type="component" value="Unassembled WGS sequence"/>
</dbReference>
<keyword evidence="1" id="KW-0732">Signal</keyword>
<evidence type="ECO:0000313" key="3">
    <source>
        <dbReference type="Proteomes" id="UP000522864"/>
    </source>
</evidence>
<dbReference type="AlphaFoldDB" id="A0A7Y7WL44"/>
<comment type="caution">
    <text evidence="2">The sequence shown here is derived from an EMBL/GenBank/DDBJ whole genome shotgun (WGS) entry which is preliminary data.</text>
</comment>
<dbReference type="RefSeq" id="WP_177098729.1">
    <property type="nucleotide sequence ID" value="NZ_JACAQA010000002.1"/>
</dbReference>
<dbReference type="EMBL" id="JACAQA010000002">
    <property type="protein sequence ID" value="NWB83510.1"/>
    <property type="molecule type" value="Genomic_DNA"/>
</dbReference>
<proteinExistence type="predicted"/>
<feature type="signal peptide" evidence="1">
    <location>
        <begin position="1"/>
        <end position="26"/>
    </location>
</feature>